<protein>
    <submittedName>
        <fullName evidence="2">ArsR family transcriptional regulator</fullName>
    </submittedName>
</protein>
<accession>A0A318K9Q4</accession>
<dbReference type="InterPro" id="IPR036388">
    <property type="entry name" value="WH-like_DNA-bd_sf"/>
</dbReference>
<dbReference type="SMART" id="SM00418">
    <property type="entry name" value="HTH_ARSR"/>
    <property type="match status" value="1"/>
</dbReference>
<dbReference type="EMBL" id="QJKF01000009">
    <property type="protein sequence ID" value="PXX61103.1"/>
    <property type="molecule type" value="Genomic_DNA"/>
</dbReference>
<dbReference type="SUPFAM" id="SSF46785">
    <property type="entry name" value="Winged helix' DNA-binding domain"/>
    <property type="match status" value="1"/>
</dbReference>
<gene>
    <name evidence="2" type="ORF">DFR70_109295</name>
</gene>
<evidence type="ECO:0000259" key="1">
    <source>
        <dbReference type="SMART" id="SM00418"/>
    </source>
</evidence>
<keyword evidence="3" id="KW-1185">Reference proteome</keyword>
<dbReference type="AlphaFoldDB" id="A0A318K9Q4"/>
<dbReference type="OrthoDB" id="7945987at2"/>
<comment type="caution">
    <text evidence="2">The sequence shown here is derived from an EMBL/GenBank/DDBJ whole genome shotgun (WGS) entry which is preliminary data.</text>
</comment>
<name>A0A318K9Q4_9NOCA</name>
<dbReference type="GO" id="GO:0003700">
    <property type="term" value="F:DNA-binding transcription factor activity"/>
    <property type="evidence" value="ECO:0007669"/>
    <property type="project" value="InterPro"/>
</dbReference>
<dbReference type="InterPro" id="IPR036390">
    <property type="entry name" value="WH_DNA-bd_sf"/>
</dbReference>
<dbReference type="Gene3D" id="1.10.10.10">
    <property type="entry name" value="Winged helix-like DNA-binding domain superfamily/Winged helix DNA-binding domain"/>
    <property type="match status" value="1"/>
</dbReference>
<dbReference type="Proteomes" id="UP000247569">
    <property type="component" value="Unassembled WGS sequence"/>
</dbReference>
<proteinExistence type="predicted"/>
<sequence length="196" mass="21630">MVADQQLPDSIELTDPRALRAYAHPTRLALVGLLRREGPMTATRAADAIGESVASCSFHLRQLAKYGLVEEAGGGRGREKPWRATAMVTTWEVGSPDPAATEALELAVAERYFELMARWIQTRAEEPAVWQEAARFGDTVLPLTAAELRDLGVKLQELMRPYLERIDDPSKRPAHARPVALLQLAFPVDTTGRSTE</sequence>
<feature type="domain" description="HTH arsR-type" evidence="1">
    <location>
        <begin position="17"/>
        <end position="92"/>
    </location>
</feature>
<reference evidence="2 3" key="1">
    <citation type="submission" date="2018-05" db="EMBL/GenBank/DDBJ databases">
        <title>Genomic Encyclopedia of Type Strains, Phase IV (KMG-IV): sequencing the most valuable type-strain genomes for metagenomic binning, comparative biology and taxonomic classification.</title>
        <authorList>
            <person name="Goeker M."/>
        </authorList>
    </citation>
    <scope>NUCLEOTIDE SEQUENCE [LARGE SCALE GENOMIC DNA]</scope>
    <source>
        <strain evidence="2 3">DSM 44704</strain>
    </source>
</reference>
<dbReference type="InterPro" id="IPR011991">
    <property type="entry name" value="ArsR-like_HTH"/>
</dbReference>
<evidence type="ECO:0000313" key="2">
    <source>
        <dbReference type="EMBL" id="PXX61103.1"/>
    </source>
</evidence>
<dbReference type="InterPro" id="IPR001845">
    <property type="entry name" value="HTH_ArsR_DNA-bd_dom"/>
</dbReference>
<dbReference type="Pfam" id="PF12840">
    <property type="entry name" value="HTH_20"/>
    <property type="match status" value="1"/>
</dbReference>
<evidence type="ECO:0000313" key="3">
    <source>
        <dbReference type="Proteomes" id="UP000247569"/>
    </source>
</evidence>
<organism evidence="2 3">
    <name type="scientific">Nocardia tenerifensis</name>
    <dbReference type="NCBI Taxonomy" id="228006"/>
    <lineage>
        <taxon>Bacteria</taxon>
        <taxon>Bacillati</taxon>
        <taxon>Actinomycetota</taxon>
        <taxon>Actinomycetes</taxon>
        <taxon>Mycobacteriales</taxon>
        <taxon>Nocardiaceae</taxon>
        <taxon>Nocardia</taxon>
    </lineage>
</organism>
<dbReference type="CDD" id="cd00090">
    <property type="entry name" value="HTH_ARSR"/>
    <property type="match status" value="1"/>
</dbReference>